<comment type="function">
    <text evidence="3 14 16">Endonuclease that specifically degrades the RNA of RNA-DNA hybrids.</text>
</comment>
<keyword evidence="8 14" id="KW-0963">Cytoplasm</keyword>
<evidence type="ECO:0000313" key="18">
    <source>
        <dbReference type="EMBL" id="HIU63228.1"/>
    </source>
</evidence>
<evidence type="ECO:0000256" key="13">
    <source>
        <dbReference type="ARBA" id="ARBA00023211"/>
    </source>
</evidence>
<evidence type="ECO:0000256" key="6">
    <source>
        <dbReference type="ARBA" id="ARBA00012180"/>
    </source>
</evidence>
<dbReference type="InterPro" id="IPR036397">
    <property type="entry name" value="RNaseH_sf"/>
</dbReference>
<dbReference type="PROSITE" id="PS51975">
    <property type="entry name" value="RNASE_H_2"/>
    <property type="match status" value="1"/>
</dbReference>
<keyword evidence="12 14" id="KW-0378">Hydrolase</keyword>
<feature type="domain" description="RNase H type-2" evidence="17">
    <location>
        <begin position="23"/>
        <end position="206"/>
    </location>
</feature>
<keyword evidence="13 14" id="KW-0464">Manganese</keyword>
<evidence type="ECO:0000256" key="8">
    <source>
        <dbReference type="ARBA" id="ARBA00022490"/>
    </source>
</evidence>
<evidence type="ECO:0000256" key="14">
    <source>
        <dbReference type="HAMAP-Rule" id="MF_00052"/>
    </source>
</evidence>
<dbReference type="Proteomes" id="UP000824145">
    <property type="component" value="Unassembled WGS sequence"/>
</dbReference>
<dbReference type="CDD" id="cd07182">
    <property type="entry name" value="RNase_HII_bacteria_HII_like"/>
    <property type="match status" value="1"/>
</dbReference>
<comment type="cofactor">
    <cofactor evidence="14 15">
        <name>Mn(2+)</name>
        <dbReference type="ChEBI" id="CHEBI:29035"/>
    </cofactor>
    <cofactor evidence="14 15">
        <name>Mg(2+)</name>
        <dbReference type="ChEBI" id="CHEBI:18420"/>
    </cofactor>
    <text evidence="14 15">Manganese or magnesium. Binds 1 divalent metal ion per monomer in the absence of substrate. May bind a second metal ion after substrate binding.</text>
</comment>
<dbReference type="NCBIfam" id="NF000594">
    <property type="entry name" value="PRK00015.1-1"/>
    <property type="match status" value="1"/>
</dbReference>
<evidence type="ECO:0000256" key="5">
    <source>
        <dbReference type="ARBA" id="ARBA00007383"/>
    </source>
</evidence>
<dbReference type="EMBL" id="DVNJ01000031">
    <property type="protein sequence ID" value="HIU63228.1"/>
    <property type="molecule type" value="Genomic_DNA"/>
</dbReference>
<reference evidence="18" key="1">
    <citation type="submission" date="2020-10" db="EMBL/GenBank/DDBJ databases">
        <authorList>
            <person name="Gilroy R."/>
        </authorList>
    </citation>
    <scope>NUCLEOTIDE SEQUENCE</scope>
    <source>
        <strain evidence="18">9366</strain>
    </source>
</reference>
<evidence type="ECO:0000313" key="19">
    <source>
        <dbReference type="Proteomes" id="UP000824145"/>
    </source>
</evidence>
<gene>
    <name evidence="14" type="primary">rnhB</name>
    <name evidence="18" type="ORF">IAB07_05635</name>
</gene>
<evidence type="ECO:0000256" key="4">
    <source>
        <dbReference type="ARBA" id="ARBA00004496"/>
    </source>
</evidence>
<name>A0A9D1MNB5_9FIRM</name>
<dbReference type="NCBIfam" id="NF000595">
    <property type="entry name" value="PRK00015.1-3"/>
    <property type="match status" value="1"/>
</dbReference>
<evidence type="ECO:0000256" key="16">
    <source>
        <dbReference type="RuleBase" id="RU003515"/>
    </source>
</evidence>
<evidence type="ECO:0000256" key="15">
    <source>
        <dbReference type="PROSITE-ProRule" id="PRU01319"/>
    </source>
</evidence>
<evidence type="ECO:0000256" key="3">
    <source>
        <dbReference type="ARBA" id="ARBA00004065"/>
    </source>
</evidence>
<comment type="subcellular location">
    <subcellularLocation>
        <location evidence="4 14">Cytoplasm</location>
    </subcellularLocation>
</comment>
<dbReference type="InterPro" id="IPR012337">
    <property type="entry name" value="RNaseH-like_sf"/>
</dbReference>
<evidence type="ECO:0000256" key="9">
    <source>
        <dbReference type="ARBA" id="ARBA00022722"/>
    </source>
</evidence>
<keyword evidence="9 14" id="KW-0540">Nuclease</keyword>
<feature type="binding site" evidence="14 15">
    <location>
        <position position="30"/>
    </location>
    <ligand>
        <name>a divalent metal cation</name>
        <dbReference type="ChEBI" id="CHEBI:60240"/>
    </ligand>
</feature>
<feature type="binding site" evidence="14 15">
    <location>
        <position position="123"/>
    </location>
    <ligand>
        <name>a divalent metal cation</name>
        <dbReference type="ChEBI" id="CHEBI:60240"/>
    </ligand>
</feature>
<dbReference type="GO" id="GO:0043137">
    <property type="term" value="P:DNA replication, removal of RNA primer"/>
    <property type="evidence" value="ECO:0007669"/>
    <property type="project" value="TreeGrafter"/>
</dbReference>
<evidence type="ECO:0000256" key="1">
    <source>
        <dbReference type="ARBA" id="ARBA00000077"/>
    </source>
</evidence>
<dbReference type="AlphaFoldDB" id="A0A9D1MNB5"/>
<dbReference type="GO" id="GO:0032299">
    <property type="term" value="C:ribonuclease H2 complex"/>
    <property type="evidence" value="ECO:0007669"/>
    <property type="project" value="TreeGrafter"/>
</dbReference>
<dbReference type="PANTHER" id="PTHR10954:SF18">
    <property type="entry name" value="RIBONUCLEASE HII"/>
    <property type="match status" value="1"/>
</dbReference>
<dbReference type="PANTHER" id="PTHR10954">
    <property type="entry name" value="RIBONUCLEASE H2 SUBUNIT A"/>
    <property type="match status" value="1"/>
</dbReference>
<proteinExistence type="inferred from homology"/>
<evidence type="ECO:0000256" key="11">
    <source>
        <dbReference type="ARBA" id="ARBA00022759"/>
    </source>
</evidence>
<accession>A0A9D1MNB5</accession>
<organism evidence="18 19">
    <name type="scientific">Candidatus Caccalectryoclostridium excrementigallinarum</name>
    <dbReference type="NCBI Taxonomy" id="2840710"/>
    <lineage>
        <taxon>Bacteria</taxon>
        <taxon>Bacillati</taxon>
        <taxon>Bacillota</taxon>
        <taxon>Clostridia</taxon>
        <taxon>Christensenellales</taxon>
        <taxon>Christensenellaceae</taxon>
        <taxon>Christensenellaceae incertae sedis</taxon>
        <taxon>Candidatus Caccalectryoclostridium</taxon>
    </lineage>
</organism>
<comment type="catalytic activity">
    <reaction evidence="1 14 15 16">
        <text>Endonucleolytic cleavage to 5'-phosphomonoester.</text>
        <dbReference type="EC" id="3.1.26.4"/>
    </reaction>
</comment>
<dbReference type="Pfam" id="PF01351">
    <property type="entry name" value="RNase_HII"/>
    <property type="match status" value="1"/>
</dbReference>
<comment type="cofactor">
    <cofactor evidence="2">
        <name>Mg(2+)</name>
        <dbReference type="ChEBI" id="CHEBI:18420"/>
    </cofactor>
</comment>
<feature type="binding site" evidence="14 15">
    <location>
        <position position="29"/>
    </location>
    <ligand>
        <name>a divalent metal cation</name>
        <dbReference type="ChEBI" id="CHEBI:60240"/>
    </ligand>
</feature>
<dbReference type="SUPFAM" id="SSF53098">
    <property type="entry name" value="Ribonuclease H-like"/>
    <property type="match status" value="1"/>
</dbReference>
<dbReference type="GO" id="GO:0004523">
    <property type="term" value="F:RNA-DNA hybrid ribonuclease activity"/>
    <property type="evidence" value="ECO:0007669"/>
    <property type="project" value="UniProtKB-UniRule"/>
</dbReference>
<dbReference type="Gene3D" id="3.30.420.10">
    <property type="entry name" value="Ribonuclease H-like superfamily/Ribonuclease H"/>
    <property type="match status" value="1"/>
</dbReference>
<sequence>MRQRKKMEDNLAYEKAQLEKGCVYIAGVDEVGRGPLAGPVTVCAIVMPLNAEDIIAEVTDSKKLSAKKREKLCPLIEEKALACKVVSLPPEYIDKVNILNATKEAMRLALAGLKIRPDVALIDAVNIESVCPVVPIIKGDLLSYSIACASIVAKVTRDKYMDDQALIYPQYGFEKNKGYGTKTHIDAIREYGITPLHRRTFVTHFI</sequence>
<dbReference type="InterPro" id="IPR022898">
    <property type="entry name" value="RNase_HII"/>
</dbReference>
<evidence type="ECO:0000256" key="2">
    <source>
        <dbReference type="ARBA" id="ARBA00001946"/>
    </source>
</evidence>
<dbReference type="GO" id="GO:0003723">
    <property type="term" value="F:RNA binding"/>
    <property type="evidence" value="ECO:0007669"/>
    <property type="project" value="UniProtKB-UniRule"/>
</dbReference>
<evidence type="ECO:0000256" key="10">
    <source>
        <dbReference type="ARBA" id="ARBA00022723"/>
    </source>
</evidence>
<keyword evidence="10 14" id="KW-0479">Metal-binding</keyword>
<dbReference type="HAMAP" id="MF_00052_B">
    <property type="entry name" value="RNase_HII_B"/>
    <property type="match status" value="1"/>
</dbReference>
<evidence type="ECO:0000256" key="12">
    <source>
        <dbReference type="ARBA" id="ARBA00022801"/>
    </source>
</evidence>
<dbReference type="GO" id="GO:0005737">
    <property type="term" value="C:cytoplasm"/>
    <property type="evidence" value="ECO:0007669"/>
    <property type="project" value="UniProtKB-SubCell"/>
</dbReference>
<evidence type="ECO:0000256" key="7">
    <source>
        <dbReference type="ARBA" id="ARBA00019179"/>
    </source>
</evidence>
<keyword evidence="11 14" id="KW-0255">Endonuclease</keyword>
<evidence type="ECO:0000259" key="17">
    <source>
        <dbReference type="PROSITE" id="PS51975"/>
    </source>
</evidence>
<reference evidence="18" key="2">
    <citation type="journal article" date="2021" name="PeerJ">
        <title>Extensive microbial diversity within the chicken gut microbiome revealed by metagenomics and culture.</title>
        <authorList>
            <person name="Gilroy R."/>
            <person name="Ravi A."/>
            <person name="Getino M."/>
            <person name="Pursley I."/>
            <person name="Horton D.L."/>
            <person name="Alikhan N.F."/>
            <person name="Baker D."/>
            <person name="Gharbi K."/>
            <person name="Hall N."/>
            <person name="Watson M."/>
            <person name="Adriaenssens E.M."/>
            <person name="Foster-Nyarko E."/>
            <person name="Jarju S."/>
            <person name="Secka A."/>
            <person name="Antonio M."/>
            <person name="Oren A."/>
            <person name="Chaudhuri R.R."/>
            <person name="La Ragione R."/>
            <person name="Hildebrand F."/>
            <person name="Pallen M.J."/>
        </authorList>
    </citation>
    <scope>NUCLEOTIDE SEQUENCE</scope>
    <source>
        <strain evidence="18">9366</strain>
    </source>
</reference>
<comment type="caution">
    <text evidence="18">The sequence shown here is derived from an EMBL/GenBank/DDBJ whole genome shotgun (WGS) entry which is preliminary data.</text>
</comment>
<dbReference type="InterPro" id="IPR001352">
    <property type="entry name" value="RNase_HII/HIII"/>
</dbReference>
<comment type="similarity">
    <text evidence="5 14 16">Belongs to the RNase HII family.</text>
</comment>
<dbReference type="InterPro" id="IPR024567">
    <property type="entry name" value="RNase_HII/HIII_dom"/>
</dbReference>
<protein>
    <recommendedName>
        <fullName evidence="7 14">Ribonuclease HII</fullName>
        <shortName evidence="14">RNase HII</shortName>
        <ecNumber evidence="6 14">3.1.26.4</ecNumber>
    </recommendedName>
</protein>
<dbReference type="GO" id="GO:0030145">
    <property type="term" value="F:manganese ion binding"/>
    <property type="evidence" value="ECO:0007669"/>
    <property type="project" value="UniProtKB-UniRule"/>
</dbReference>
<dbReference type="GO" id="GO:0006298">
    <property type="term" value="P:mismatch repair"/>
    <property type="evidence" value="ECO:0007669"/>
    <property type="project" value="TreeGrafter"/>
</dbReference>
<dbReference type="EC" id="3.1.26.4" evidence="6 14"/>